<reference evidence="2 3" key="1">
    <citation type="journal article" date="2018" name="PLoS Genet.">
        <title>Population sequencing reveals clonal diversity and ancestral inbreeding in the grapevine cultivar Chardonnay.</title>
        <authorList>
            <person name="Roach M.J."/>
            <person name="Johnson D.L."/>
            <person name="Bohlmann J."/>
            <person name="van Vuuren H.J."/>
            <person name="Jones S.J."/>
            <person name="Pretorius I.S."/>
            <person name="Schmidt S.A."/>
            <person name="Borneman A.R."/>
        </authorList>
    </citation>
    <scope>NUCLEOTIDE SEQUENCE [LARGE SCALE GENOMIC DNA]</scope>
    <source>
        <strain evidence="3">cv. Chardonnay</strain>
        <tissue evidence="2">Leaf</tissue>
    </source>
</reference>
<accession>A0A438CDY8</accession>
<proteinExistence type="predicted"/>
<dbReference type="AlphaFoldDB" id="A0A438CDY8"/>
<organism evidence="2 3">
    <name type="scientific">Vitis vinifera</name>
    <name type="common">Grape</name>
    <dbReference type="NCBI Taxonomy" id="29760"/>
    <lineage>
        <taxon>Eukaryota</taxon>
        <taxon>Viridiplantae</taxon>
        <taxon>Streptophyta</taxon>
        <taxon>Embryophyta</taxon>
        <taxon>Tracheophyta</taxon>
        <taxon>Spermatophyta</taxon>
        <taxon>Magnoliopsida</taxon>
        <taxon>eudicotyledons</taxon>
        <taxon>Gunneridae</taxon>
        <taxon>Pentapetalae</taxon>
        <taxon>rosids</taxon>
        <taxon>Vitales</taxon>
        <taxon>Vitaceae</taxon>
        <taxon>Viteae</taxon>
        <taxon>Vitis</taxon>
    </lineage>
</organism>
<name>A0A438CDY8_VITVI</name>
<sequence length="86" mass="9232">MPEDTSTAPPTTPAIPPVAPSTSEASITISAIEFHVMVQHTAILHQIQQHLGLLPPPQPNIPRPSEPIASVEETTRADVRSSPLKR</sequence>
<evidence type="ECO:0000256" key="1">
    <source>
        <dbReference type="SAM" id="MobiDB-lite"/>
    </source>
</evidence>
<dbReference type="EMBL" id="QGNW01002294">
    <property type="protein sequence ID" value="RVW21414.1"/>
    <property type="molecule type" value="Genomic_DNA"/>
</dbReference>
<protein>
    <submittedName>
        <fullName evidence="2">Uncharacterized protein</fullName>
    </submittedName>
</protein>
<evidence type="ECO:0000313" key="2">
    <source>
        <dbReference type="EMBL" id="RVW21414.1"/>
    </source>
</evidence>
<evidence type="ECO:0000313" key="3">
    <source>
        <dbReference type="Proteomes" id="UP000288805"/>
    </source>
</evidence>
<dbReference type="Proteomes" id="UP000288805">
    <property type="component" value="Unassembled WGS sequence"/>
</dbReference>
<comment type="caution">
    <text evidence="2">The sequence shown here is derived from an EMBL/GenBank/DDBJ whole genome shotgun (WGS) entry which is preliminary data.</text>
</comment>
<gene>
    <name evidence="2" type="ORF">CK203_110722</name>
</gene>
<feature type="compositionally biased region" description="Pro residues" evidence="1">
    <location>
        <begin position="54"/>
        <end position="65"/>
    </location>
</feature>
<feature type="region of interest" description="Disordered" evidence="1">
    <location>
        <begin position="54"/>
        <end position="86"/>
    </location>
</feature>
<feature type="region of interest" description="Disordered" evidence="1">
    <location>
        <begin position="1"/>
        <end position="23"/>
    </location>
</feature>
<feature type="compositionally biased region" description="Pro residues" evidence="1">
    <location>
        <begin position="10"/>
        <end position="19"/>
    </location>
</feature>